<dbReference type="Proteomes" id="UP000273854">
    <property type="component" value="Unassembled WGS sequence"/>
</dbReference>
<dbReference type="EMBL" id="RBTP01000019">
    <property type="protein sequence ID" value="RMT82960.1"/>
    <property type="molecule type" value="Genomic_DNA"/>
</dbReference>
<sequence>MSNVVAQQSQLLKIIEPVLNDMPASALKHALFEAFWEQEESLTAIEDAFTQLTSRHHSPVVLRKFFASWSKTNNSAASVSGLANRLTLLARAEQDDKVARQLYNACGSLQRITDEDLGALGNIQHADLFYNMATPLCGDDQWLLRENCLPSAQLFKDWTDTRRLRDRDLMQGLLTTLVHEVYTHGEVELLHPLYSRWFVRDMGIPDSRVRSTIAWVTVHTGGTESNHFAHAVAAITAFVEATQIEIDPAAARGIFSEYLRRKSNVMKDCARLMH</sequence>
<organism evidence="1 2">
    <name type="scientific">Pseudomonas viridiflava</name>
    <name type="common">Phytomonas viridiflava</name>
    <dbReference type="NCBI Taxonomy" id="33069"/>
    <lineage>
        <taxon>Bacteria</taxon>
        <taxon>Pseudomonadati</taxon>
        <taxon>Pseudomonadota</taxon>
        <taxon>Gammaproteobacteria</taxon>
        <taxon>Pseudomonadales</taxon>
        <taxon>Pseudomonadaceae</taxon>
        <taxon>Pseudomonas</taxon>
    </lineage>
</organism>
<dbReference type="OrthoDB" id="741428at2"/>
<evidence type="ECO:0000313" key="2">
    <source>
        <dbReference type="Proteomes" id="UP000273854"/>
    </source>
</evidence>
<proteinExistence type="predicted"/>
<dbReference type="RefSeq" id="WP_122207719.1">
    <property type="nucleotide sequence ID" value="NZ_RBTP01000019.1"/>
</dbReference>
<name>A0A3M5PE82_PSEVI</name>
<protein>
    <submittedName>
        <fullName evidence="1">Uncharacterized protein</fullName>
    </submittedName>
</protein>
<reference evidence="1 2" key="1">
    <citation type="submission" date="2018-08" db="EMBL/GenBank/DDBJ databases">
        <title>Recombination of ecologically and evolutionarily significant loci maintains genetic cohesion in the Pseudomonas syringae species complex.</title>
        <authorList>
            <person name="Dillon M."/>
            <person name="Thakur S."/>
            <person name="Almeida R.N.D."/>
            <person name="Weir B.S."/>
            <person name="Guttman D.S."/>
        </authorList>
    </citation>
    <scope>NUCLEOTIDE SEQUENCE [LARGE SCALE GENOMIC DNA]</scope>
    <source>
        <strain evidence="1 2">ICMP 19473</strain>
    </source>
</reference>
<accession>A0A3M5PE82</accession>
<gene>
    <name evidence="1" type="ORF">ALP40_00003</name>
</gene>
<comment type="caution">
    <text evidence="1">The sequence shown here is derived from an EMBL/GenBank/DDBJ whole genome shotgun (WGS) entry which is preliminary data.</text>
</comment>
<dbReference type="AlphaFoldDB" id="A0A3M5PE82"/>
<evidence type="ECO:0000313" key="1">
    <source>
        <dbReference type="EMBL" id="RMT82960.1"/>
    </source>
</evidence>